<dbReference type="Pfam" id="PF08241">
    <property type="entry name" value="Methyltransf_11"/>
    <property type="match status" value="1"/>
</dbReference>
<dbReference type="InterPro" id="IPR029063">
    <property type="entry name" value="SAM-dependent_MTases_sf"/>
</dbReference>
<evidence type="ECO:0000313" key="2">
    <source>
        <dbReference type="EMBL" id="GJN90491.1"/>
    </source>
</evidence>
<reference evidence="2 3" key="1">
    <citation type="submission" date="2021-12" db="EMBL/GenBank/DDBJ databases">
        <title>High titer production of polyol ester of fatty acids by Rhodotorula paludigena BS15 towards product separation-free biomass refinery.</title>
        <authorList>
            <person name="Mano J."/>
            <person name="Ono H."/>
            <person name="Tanaka T."/>
            <person name="Naito K."/>
            <person name="Sushida H."/>
            <person name="Ike M."/>
            <person name="Tokuyasu K."/>
            <person name="Kitaoka M."/>
        </authorList>
    </citation>
    <scope>NUCLEOTIDE SEQUENCE [LARGE SCALE GENOMIC DNA]</scope>
    <source>
        <strain evidence="2 3">BS15</strain>
    </source>
</reference>
<dbReference type="PANTHER" id="PTHR42912">
    <property type="entry name" value="METHYLTRANSFERASE"/>
    <property type="match status" value="1"/>
</dbReference>
<dbReference type="EMBL" id="BQKY01000007">
    <property type="protein sequence ID" value="GJN90491.1"/>
    <property type="molecule type" value="Genomic_DNA"/>
</dbReference>
<dbReference type="CDD" id="cd02440">
    <property type="entry name" value="AdoMet_MTases"/>
    <property type="match status" value="1"/>
</dbReference>
<dbReference type="Proteomes" id="UP001342314">
    <property type="component" value="Unassembled WGS sequence"/>
</dbReference>
<accession>A0AAV5GLV6</accession>
<dbReference type="PANTHER" id="PTHR42912:SF95">
    <property type="entry name" value="METHYLTRANSFERASE TYPE 11 DOMAIN-CONTAINING PROTEIN"/>
    <property type="match status" value="1"/>
</dbReference>
<dbReference type="Gene3D" id="3.40.50.150">
    <property type="entry name" value="Vaccinia Virus protein VP39"/>
    <property type="match status" value="1"/>
</dbReference>
<proteinExistence type="predicted"/>
<dbReference type="InterPro" id="IPR013216">
    <property type="entry name" value="Methyltransf_11"/>
</dbReference>
<sequence>MAEHQLFATTNFSKSGSSGLYDRARPNYPDEAHAQILSLLAPNSKSRVVELGAGTGLFTRGFVAAAQSAEHSGRVGSVLAVEPSEGMREGFENKLKDVEQGEIDVKIVDGTFERIPVEDASADLAFHWTGHNPLPAAKEVARVLKPGGAWALIWNLEDRNVQWVAQLRDHFEQFEADTPQYRHGYWKVLYQEAEYDQLFTAPEHTAFRRSLPTNEDLVVDRVFSKSYITALSDEQRKELEIKLRDTVRRGDGKKWIDEKEGVFAYPYETDLFIARRKD</sequence>
<evidence type="ECO:0000313" key="3">
    <source>
        <dbReference type="Proteomes" id="UP001342314"/>
    </source>
</evidence>
<organism evidence="2 3">
    <name type="scientific">Rhodotorula paludigena</name>
    <dbReference type="NCBI Taxonomy" id="86838"/>
    <lineage>
        <taxon>Eukaryota</taxon>
        <taxon>Fungi</taxon>
        <taxon>Dikarya</taxon>
        <taxon>Basidiomycota</taxon>
        <taxon>Pucciniomycotina</taxon>
        <taxon>Microbotryomycetes</taxon>
        <taxon>Sporidiobolales</taxon>
        <taxon>Sporidiobolaceae</taxon>
        <taxon>Rhodotorula</taxon>
    </lineage>
</organism>
<evidence type="ECO:0000259" key="1">
    <source>
        <dbReference type="Pfam" id="PF08241"/>
    </source>
</evidence>
<gene>
    <name evidence="2" type="ORF">Rhopal_003502-T1</name>
</gene>
<name>A0AAV5GLV6_9BASI</name>
<comment type="caution">
    <text evidence="2">The sequence shown here is derived from an EMBL/GenBank/DDBJ whole genome shotgun (WGS) entry which is preliminary data.</text>
</comment>
<protein>
    <recommendedName>
        <fullName evidence="1">Methyltransferase type 11 domain-containing protein</fullName>
    </recommendedName>
</protein>
<dbReference type="SUPFAM" id="SSF53335">
    <property type="entry name" value="S-adenosyl-L-methionine-dependent methyltransferases"/>
    <property type="match status" value="1"/>
</dbReference>
<dbReference type="AlphaFoldDB" id="A0AAV5GLV6"/>
<keyword evidence="3" id="KW-1185">Reference proteome</keyword>
<dbReference type="GO" id="GO:0008757">
    <property type="term" value="F:S-adenosylmethionine-dependent methyltransferase activity"/>
    <property type="evidence" value="ECO:0007669"/>
    <property type="project" value="InterPro"/>
</dbReference>
<dbReference type="InterPro" id="IPR050508">
    <property type="entry name" value="Methyltransf_Superfamily"/>
</dbReference>
<feature type="domain" description="Methyltransferase type 11" evidence="1">
    <location>
        <begin position="50"/>
        <end position="149"/>
    </location>
</feature>